<name>A0ABD7C088_STEMA</name>
<evidence type="ECO:0008006" key="3">
    <source>
        <dbReference type="Google" id="ProtNLM"/>
    </source>
</evidence>
<proteinExistence type="predicted"/>
<reference evidence="1 2" key="1">
    <citation type="submission" date="2021-01" db="EMBL/GenBank/DDBJ databases">
        <title>Genome Characterization of a novel Stenotrophomonas isolate with high keratinase activity.</title>
        <authorList>
            <person name="Cao Z.-J."/>
        </authorList>
    </citation>
    <scope>NUCLEOTIDE SEQUENCE [LARGE SCALE GENOMIC DNA]</scope>
    <source>
        <strain evidence="1 2">DHHJ</strain>
    </source>
</reference>
<sequence>MRTALIAIAVAALLAGCGRITRPVPAQCNEICLLPCTVNGDAGVRWEADPNNAEAWDELGGEVVPTLIGKLQTCEVRRGACVQCLQRLDKAGIIHLK</sequence>
<dbReference type="EMBL" id="CP067993">
    <property type="protein sequence ID" value="QQQ41299.1"/>
    <property type="molecule type" value="Genomic_DNA"/>
</dbReference>
<gene>
    <name evidence="1" type="ORF">JJL50_15240</name>
</gene>
<dbReference type="Proteomes" id="UP000596095">
    <property type="component" value="Chromosome"/>
</dbReference>
<organism evidence="1 2">
    <name type="scientific">Stenotrophomonas maltophilia</name>
    <name type="common">Pseudomonas maltophilia</name>
    <name type="synonym">Xanthomonas maltophilia</name>
    <dbReference type="NCBI Taxonomy" id="40324"/>
    <lineage>
        <taxon>Bacteria</taxon>
        <taxon>Pseudomonadati</taxon>
        <taxon>Pseudomonadota</taxon>
        <taxon>Gammaproteobacteria</taxon>
        <taxon>Lysobacterales</taxon>
        <taxon>Lysobacteraceae</taxon>
        <taxon>Stenotrophomonas</taxon>
        <taxon>Stenotrophomonas maltophilia group</taxon>
    </lineage>
</organism>
<accession>A0ABD7C088</accession>
<dbReference type="AlphaFoldDB" id="A0ABD7C088"/>
<protein>
    <recommendedName>
        <fullName evidence="3">Lipoprotein</fullName>
    </recommendedName>
</protein>
<evidence type="ECO:0000313" key="1">
    <source>
        <dbReference type="EMBL" id="QQQ41299.1"/>
    </source>
</evidence>
<dbReference type="PROSITE" id="PS51257">
    <property type="entry name" value="PROKAR_LIPOPROTEIN"/>
    <property type="match status" value="1"/>
</dbReference>
<dbReference type="RefSeq" id="WP_164085148.1">
    <property type="nucleotide sequence ID" value="NZ_CP067993.1"/>
</dbReference>
<evidence type="ECO:0000313" key="2">
    <source>
        <dbReference type="Proteomes" id="UP000596095"/>
    </source>
</evidence>